<evidence type="ECO:0000313" key="3">
    <source>
        <dbReference type="Proteomes" id="UP001066276"/>
    </source>
</evidence>
<dbReference type="EMBL" id="JANPWB010000007">
    <property type="protein sequence ID" value="KAJ1173693.1"/>
    <property type="molecule type" value="Genomic_DNA"/>
</dbReference>
<keyword evidence="3" id="KW-1185">Reference proteome</keyword>
<sequence length="71" mass="7923">MACAYSGAIDMKIGLRSKAVRSRLPKTAAASQKRERQAAGFTILKEKEKRSNTLKNKEINSTRAARMVKQQ</sequence>
<name>A0AAV7TCT8_PLEWA</name>
<evidence type="ECO:0000313" key="2">
    <source>
        <dbReference type="EMBL" id="KAJ1173693.1"/>
    </source>
</evidence>
<proteinExistence type="predicted"/>
<dbReference type="AlphaFoldDB" id="A0AAV7TCT8"/>
<organism evidence="2 3">
    <name type="scientific">Pleurodeles waltl</name>
    <name type="common">Iberian ribbed newt</name>
    <dbReference type="NCBI Taxonomy" id="8319"/>
    <lineage>
        <taxon>Eukaryota</taxon>
        <taxon>Metazoa</taxon>
        <taxon>Chordata</taxon>
        <taxon>Craniata</taxon>
        <taxon>Vertebrata</taxon>
        <taxon>Euteleostomi</taxon>
        <taxon>Amphibia</taxon>
        <taxon>Batrachia</taxon>
        <taxon>Caudata</taxon>
        <taxon>Salamandroidea</taxon>
        <taxon>Salamandridae</taxon>
        <taxon>Pleurodelinae</taxon>
        <taxon>Pleurodeles</taxon>
    </lineage>
</organism>
<comment type="caution">
    <text evidence="2">The sequence shown here is derived from an EMBL/GenBank/DDBJ whole genome shotgun (WGS) entry which is preliminary data.</text>
</comment>
<evidence type="ECO:0000256" key="1">
    <source>
        <dbReference type="SAM" id="MobiDB-lite"/>
    </source>
</evidence>
<protein>
    <submittedName>
        <fullName evidence="2">Uncharacterized protein</fullName>
    </submittedName>
</protein>
<feature type="compositionally biased region" description="Basic and acidic residues" evidence="1">
    <location>
        <begin position="44"/>
        <end position="60"/>
    </location>
</feature>
<reference evidence="2" key="1">
    <citation type="journal article" date="2022" name="bioRxiv">
        <title>Sequencing and chromosome-scale assembly of the giantPleurodeles waltlgenome.</title>
        <authorList>
            <person name="Brown T."/>
            <person name="Elewa A."/>
            <person name="Iarovenko S."/>
            <person name="Subramanian E."/>
            <person name="Araus A.J."/>
            <person name="Petzold A."/>
            <person name="Susuki M."/>
            <person name="Suzuki K.-i.T."/>
            <person name="Hayashi T."/>
            <person name="Toyoda A."/>
            <person name="Oliveira C."/>
            <person name="Osipova E."/>
            <person name="Leigh N.D."/>
            <person name="Simon A."/>
            <person name="Yun M.H."/>
        </authorList>
    </citation>
    <scope>NUCLEOTIDE SEQUENCE</scope>
    <source>
        <strain evidence="2">20211129_DDA</strain>
        <tissue evidence="2">Liver</tissue>
    </source>
</reference>
<gene>
    <name evidence="2" type="ORF">NDU88_005519</name>
</gene>
<feature type="compositionally biased region" description="Polar residues" evidence="1">
    <location>
        <begin position="61"/>
        <end position="71"/>
    </location>
</feature>
<dbReference type="Proteomes" id="UP001066276">
    <property type="component" value="Chromosome 4_1"/>
</dbReference>
<feature type="non-terminal residue" evidence="2">
    <location>
        <position position="71"/>
    </location>
</feature>
<feature type="region of interest" description="Disordered" evidence="1">
    <location>
        <begin position="22"/>
        <end position="71"/>
    </location>
</feature>
<accession>A0AAV7TCT8</accession>